<keyword evidence="9" id="KW-0472">Membrane</keyword>
<evidence type="ECO:0000256" key="2">
    <source>
        <dbReference type="ARBA" id="ARBA00004922"/>
    </source>
</evidence>
<dbReference type="PRINTS" id="PR02050">
    <property type="entry name" value="B14GALTRFASE"/>
</dbReference>
<sequence>MNDTRFQVDSGNIINNLVPVDYSHLENVCPLSPVKVTSTTSLTSCSVSSLVGTEAIKSDILGGEWQPKNCTSRFLVAIIVPYRAREKHLHKFLSFMHRFVQSQNIHYKIYVIEQSTQKEFNRGKLFNIGFLEALKEKPFPCFIFHDVDLLPENSNNMYACTETPRHLSAAIDKFGYSPPYYRNFGGVLSILSHQFSLVNGFSNKFYGWGGEDDNFYNRLRSALIRPVRFDYSVSRYCTLPHEQEKPNENRHNLLKLSSNYVLEGLNSTKYTVIQRSDEPLFAKIVVDL</sequence>
<dbReference type="Proteomes" id="UP001367676">
    <property type="component" value="Unassembled WGS sequence"/>
</dbReference>
<evidence type="ECO:0000259" key="11">
    <source>
        <dbReference type="Pfam" id="PF02709"/>
    </source>
</evidence>
<dbReference type="GO" id="GO:0016020">
    <property type="term" value="C:membrane"/>
    <property type="evidence" value="ECO:0007669"/>
    <property type="project" value="UniProtKB-SubCell"/>
</dbReference>
<evidence type="ECO:0000313" key="14">
    <source>
        <dbReference type="Proteomes" id="UP001367676"/>
    </source>
</evidence>
<evidence type="ECO:0000313" key="13">
    <source>
        <dbReference type="EMBL" id="KAK7602523.1"/>
    </source>
</evidence>
<evidence type="ECO:0000256" key="1">
    <source>
        <dbReference type="ARBA" id="ARBA00004606"/>
    </source>
</evidence>
<dbReference type="InterPro" id="IPR003859">
    <property type="entry name" value="Galactosyl_T"/>
</dbReference>
<evidence type="ECO:0000259" key="12">
    <source>
        <dbReference type="Pfam" id="PF13733"/>
    </source>
</evidence>
<evidence type="ECO:0000256" key="8">
    <source>
        <dbReference type="ARBA" id="ARBA00022989"/>
    </source>
</evidence>
<dbReference type="Pfam" id="PF02709">
    <property type="entry name" value="Glyco_transf_7C"/>
    <property type="match status" value="1"/>
</dbReference>
<dbReference type="GO" id="GO:0005975">
    <property type="term" value="P:carbohydrate metabolic process"/>
    <property type="evidence" value="ECO:0007669"/>
    <property type="project" value="InterPro"/>
</dbReference>
<dbReference type="InterPro" id="IPR027791">
    <property type="entry name" value="Galactosyl_T_C"/>
</dbReference>
<comment type="similarity">
    <text evidence="3">Belongs to the glycosyltransferase 7 family.</text>
</comment>
<dbReference type="Gene3D" id="3.90.550.10">
    <property type="entry name" value="Spore Coat Polysaccharide Biosynthesis Protein SpsA, Chain A"/>
    <property type="match status" value="1"/>
</dbReference>
<keyword evidence="4" id="KW-0328">Glycosyltransferase</keyword>
<name>A0AAN9Y764_9HEMI</name>
<dbReference type="PANTHER" id="PTHR19300">
    <property type="entry name" value="BETA-1,4-GALACTOSYLTRANSFERASE"/>
    <property type="match status" value="1"/>
</dbReference>
<dbReference type="GO" id="GO:0033842">
    <property type="term" value="F:N-acetyl-beta-glucosaminyl-derivative 4-beta-N-acetylgalactosaminyltransferase activity"/>
    <property type="evidence" value="ECO:0007669"/>
    <property type="project" value="TreeGrafter"/>
</dbReference>
<keyword evidence="10" id="KW-0325">Glycoprotein</keyword>
<keyword evidence="5" id="KW-0808">Transferase</keyword>
<dbReference type="EMBL" id="JBBCAQ010000008">
    <property type="protein sequence ID" value="KAK7602523.1"/>
    <property type="molecule type" value="Genomic_DNA"/>
</dbReference>
<comment type="pathway">
    <text evidence="2">Protein modification; protein glycosylation.</text>
</comment>
<evidence type="ECO:0000256" key="5">
    <source>
        <dbReference type="ARBA" id="ARBA00022679"/>
    </source>
</evidence>
<feature type="domain" description="Galactosyltransferase C-terminal" evidence="11">
    <location>
        <begin position="165"/>
        <end position="242"/>
    </location>
</feature>
<keyword evidence="7" id="KW-0735">Signal-anchor</keyword>
<dbReference type="AlphaFoldDB" id="A0AAN9Y764"/>
<dbReference type="GO" id="GO:0006688">
    <property type="term" value="P:glycosphingolipid biosynthetic process"/>
    <property type="evidence" value="ECO:0007669"/>
    <property type="project" value="TreeGrafter"/>
</dbReference>
<evidence type="ECO:0000256" key="4">
    <source>
        <dbReference type="ARBA" id="ARBA00022676"/>
    </source>
</evidence>
<evidence type="ECO:0000256" key="9">
    <source>
        <dbReference type="ARBA" id="ARBA00023136"/>
    </source>
</evidence>
<evidence type="ECO:0000256" key="6">
    <source>
        <dbReference type="ARBA" id="ARBA00022692"/>
    </source>
</evidence>
<keyword evidence="6" id="KW-0812">Transmembrane</keyword>
<feature type="domain" description="Galactosyltransferase N-terminal" evidence="12">
    <location>
        <begin position="29"/>
        <end position="161"/>
    </location>
</feature>
<dbReference type="Pfam" id="PF13733">
    <property type="entry name" value="Glyco_transf_7N"/>
    <property type="match status" value="1"/>
</dbReference>
<comment type="subcellular location">
    <subcellularLocation>
        <location evidence="1">Membrane</location>
        <topology evidence="1">Single-pass type II membrane protein</topology>
    </subcellularLocation>
</comment>
<keyword evidence="14" id="KW-1185">Reference proteome</keyword>
<evidence type="ECO:0000256" key="10">
    <source>
        <dbReference type="ARBA" id="ARBA00023180"/>
    </source>
</evidence>
<reference evidence="13 14" key="1">
    <citation type="submission" date="2024-03" db="EMBL/GenBank/DDBJ databases">
        <title>Adaptation during the transition from Ophiocordyceps entomopathogen to insect associate is accompanied by gene loss and intensified selection.</title>
        <authorList>
            <person name="Ward C.M."/>
            <person name="Onetto C.A."/>
            <person name="Borneman A.R."/>
        </authorList>
    </citation>
    <scope>NUCLEOTIDE SEQUENCE [LARGE SCALE GENOMIC DNA]</scope>
    <source>
        <strain evidence="13">AWRI1</strain>
        <tissue evidence="13">Single Adult Female</tissue>
    </source>
</reference>
<dbReference type="SUPFAM" id="SSF53448">
    <property type="entry name" value="Nucleotide-diphospho-sugar transferases"/>
    <property type="match status" value="1"/>
</dbReference>
<dbReference type="InterPro" id="IPR029044">
    <property type="entry name" value="Nucleotide-diphossugar_trans"/>
</dbReference>
<evidence type="ECO:0000256" key="3">
    <source>
        <dbReference type="ARBA" id="ARBA00005735"/>
    </source>
</evidence>
<comment type="caution">
    <text evidence="13">The sequence shown here is derived from an EMBL/GenBank/DDBJ whole genome shotgun (WGS) entry which is preliminary data.</text>
</comment>
<dbReference type="PANTHER" id="PTHR19300:SF57">
    <property type="entry name" value="BETA-1,4-N-ACETYLGALACTOSAMINYLTRANSFERASE"/>
    <property type="match status" value="1"/>
</dbReference>
<evidence type="ECO:0000256" key="7">
    <source>
        <dbReference type="ARBA" id="ARBA00022968"/>
    </source>
</evidence>
<dbReference type="CDD" id="cd00899">
    <property type="entry name" value="b4GalT"/>
    <property type="match status" value="1"/>
</dbReference>
<dbReference type="GO" id="GO:0008378">
    <property type="term" value="F:galactosyltransferase activity"/>
    <property type="evidence" value="ECO:0007669"/>
    <property type="project" value="TreeGrafter"/>
</dbReference>
<gene>
    <name evidence="13" type="ORF">V9T40_008112</name>
</gene>
<protein>
    <submittedName>
        <fullName evidence="13">Uncharacterized protein</fullName>
    </submittedName>
</protein>
<dbReference type="InterPro" id="IPR027995">
    <property type="entry name" value="Galactosyl_T_N"/>
</dbReference>
<proteinExistence type="inferred from homology"/>
<dbReference type="GO" id="GO:0005794">
    <property type="term" value="C:Golgi apparatus"/>
    <property type="evidence" value="ECO:0007669"/>
    <property type="project" value="TreeGrafter"/>
</dbReference>
<keyword evidence="8" id="KW-1133">Transmembrane helix</keyword>
<accession>A0AAN9Y764</accession>
<organism evidence="13 14">
    <name type="scientific">Parthenolecanium corni</name>
    <dbReference type="NCBI Taxonomy" id="536013"/>
    <lineage>
        <taxon>Eukaryota</taxon>
        <taxon>Metazoa</taxon>
        <taxon>Ecdysozoa</taxon>
        <taxon>Arthropoda</taxon>
        <taxon>Hexapoda</taxon>
        <taxon>Insecta</taxon>
        <taxon>Pterygota</taxon>
        <taxon>Neoptera</taxon>
        <taxon>Paraneoptera</taxon>
        <taxon>Hemiptera</taxon>
        <taxon>Sternorrhyncha</taxon>
        <taxon>Coccoidea</taxon>
        <taxon>Coccidae</taxon>
        <taxon>Parthenolecanium</taxon>
    </lineage>
</organism>